<dbReference type="InterPro" id="IPR017938">
    <property type="entry name" value="Riboflavin_synthase-like_b-brl"/>
</dbReference>
<dbReference type="SUPFAM" id="SSF52343">
    <property type="entry name" value="Ferredoxin reductase-like, C-terminal NADP-linked domain"/>
    <property type="match status" value="1"/>
</dbReference>
<feature type="region of interest" description="Disordered" evidence="9">
    <location>
        <begin position="323"/>
        <end position="353"/>
    </location>
</feature>
<dbReference type="PROSITE" id="PS51384">
    <property type="entry name" value="FAD_FR"/>
    <property type="match status" value="1"/>
</dbReference>
<dbReference type="SUPFAM" id="SSF54292">
    <property type="entry name" value="2Fe-2S ferredoxin-like"/>
    <property type="match status" value="1"/>
</dbReference>
<evidence type="ECO:0000313" key="12">
    <source>
        <dbReference type="EMBL" id="SFK01771.1"/>
    </source>
</evidence>
<dbReference type="EMBL" id="FORP01000012">
    <property type="protein sequence ID" value="SFK01771.1"/>
    <property type="molecule type" value="Genomic_DNA"/>
</dbReference>
<dbReference type="InterPro" id="IPR001041">
    <property type="entry name" value="2Fe-2S_ferredoxin-type"/>
</dbReference>
<dbReference type="AlphaFoldDB" id="A0A1I3W5T4"/>
<keyword evidence="7" id="KW-0408">Iron</keyword>
<sequence>MPEVHTLTVAEVIVETPDARSVVFELTPEQAEAFRYRPGQFLTLRVGEAARCYSLSSAPHEGTRLKVTVKRTEGGYGSNWICANVRPGAAVDVLAPAGVFTPKDFDENLLLFAGGSGITPVMSILKTALRQGTGRVTLVYANRDEQSVIFAGELAALAREFPDRFVVLHWLESVQGLPNVEQLRALARPFAEFEAFLCGPAPFMAAAKQALTDLGVPRKRIHLERFVSLGGNPFAVERGAPAGRAKEPGTAREAGAATAAEDREQLGAATAAENTEQLRAATTADNTEQPGAAPVAGSTKQPEAATIAEGTEQFGTAAVAESTEQPGAASAAAGTEQPGTAAVAESTESGTTTVAETAEQLGVISEANQTRRPGATTGAGQTEQFQTTLAKDTQRPAAIPAKDGEQPDTAALAGEAPPAGAGAPVAGQSGAEPASPSDGATRLRVDLDGVRHEYAWPRQRKLLDFLLDQGLDAPYSCREGQCSACACRLVAGEVKMLNNEVLDSDDIADGIVLACQSVPLTDEVSVTYE</sequence>
<feature type="region of interest" description="Disordered" evidence="9">
    <location>
        <begin position="283"/>
        <end position="303"/>
    </location>
</feature>
<feature type="region of interest" description="Disordered" evidence="9">
    <location>
        <begin position="238"/>
        <end position="262"/>
    </location>
</feature>
<dbReference type="CDD" id="cd06214">
    <property type="entry name" value="PA_degradation_oxidoreductase_like"/>
    <property type="match status" value="1"/>
</dbReference>
<evidence type="ECO:0000256" key="7">
    <source>
        <dbReference type="ARBA" id="ARBA00023004"/>
    </source>
</evidence>
<feature type="domain" description="2Fe-2S ferredoxin-type" evidence="10">
    <location>
        <begin position="441"/>
        <end position="529"/>
    </location>
</feature>
<evidence type="ECO:0000256" key="9">
    <source>
        <dbReference type="SAM" id="MobiDB-lite"/>
    </source>
</evidence>
<dbReference type="InterPro" id="IPR050415">
    <property type="entry name" value="MRET"/>
</dbReference>
<feature type="domain" description="FAD-binding FR-type" evidence="11">
    <location>
        <begin position="2"/>
        <end position="103"/>
    </location>
</feature>
<dbReference type="Gene3D" id="3.10.20.30">
    <property type="match status" value="1"/>
</dbReference>
<dbReference type="InterPro" id="IPR039261">
    <property type="entry name" value="FNR_nucleotide-bd"/>
</dbReference>
<reference evidence="12 13" key="1">
    <citation type="submission" date="2016-10" db="EMBL/GenBank/DDBJ databases">
        <authorList>
            <person name="de Groot N.N."/>
        </authorList>
    </citation>
    <scope>NUCLEOTIDE SEQUENCE [LARGE SCALE GENOMIC DNA]</scope>
    <source>
        <strain evidence="12 13">DSM 44468</strain>
    </source>
</reference>
<feature type="region of interest" description="Disordered" evidence="9">
    <location>
        <begin position="365"/>
        <end position="440"/>
    </location>
</feature>
<feature type="compositionally biased region" description="Polar residues" evidence="9">
    <location>
        <begin position="378"/>
        <end position="391"/>
    </location>
</feature>
<dbReference type="CDD" id="cd00207">
    <property type="entry name" value="fer2"/>
    <property type="match status" value="1"/>
</dbReference>
<dbReference type="PROSITE" id="PS00197">
    <property type="entry name" value="2FE2S_FER_1"/>
    <property type="match status" value="1"/>
</dbReference>
<dbReference type="Pfam" id="PF00970">
    <property type="entry name" value="FAD_binding_6"/>
    <property type="match status" value="1"/>
</dbReference>
<dbReference type="Pfam" id="PF00111">
    <property type="entry name" value="Fer2"/>
    <property type="match status" value="1"/>
</dbReference>
<accession>A0A1I3W5T4</accession>
<dbReference type="Gene3D" id="2.40.30.10">
    <property type="entry name" value="Translation factors"/>
    <property type="match status" value="1"/>
</dbReference>
<dbReference type="PRINTS" id="PR00371">
    <property type="entry name" value="FPNCR"/>
</dbReference>
<dbReference type="GO" id="GO:0050660">
    <property type="term" value="F:flavin adenine dinucleotide binding"/>
    <property type="evidence" value="ECO:0007669"/>
    <property type="project" value="TreeGrafter"/>
</dbReference>
<evidence type="ECO:0000256" key="8">
    <source>
        <dbReference type="ARBA" id="ARBA00023014"/>
    </source>
</evidence>
<dbReference type="InterPro" id="IPR017927">
    <property type="entry name" value="FAD-bd_FR_type"/>
</dbReference>
<gene>
    <name evidence="12" type="ORF">SAMN05421835_11278</name>
</gene>
<evidence type="ECO:0000313" key="13">
    <source>
        <dbReference type="Proteomes" id="UP000199025"/>
    </source>
</evidence>
<keyword evidence="5" id="KW-0274">FAD</keyword>
<keyword evidence="8" id="KW-0411">Iron-sulfur</keyword>
<evidence type="ECO:0000256" key="5">
    <source>
        <dbReference type="ARBA" id="ARBA00022827"/>
    </source>
</evidence>
<dbReference type="InterPro" id="IPR001709">
    <property type="entry name" value="Flavoprot_Pyr_Nucl_cyt_Rdtase"/>
</dbReference>
<keyword evidence="3" id="KW-0001">2Fe-2S</keyword>
<evidence type="ECO:0000256" key="2">
    <source>
        <dbReference type="ARBA" id="ARBA00022630"/>
    </source>
</evidence>
<protein>
    <submittedName>
        <fullName evidence="12">Ferredoxin-NADP reductase</fullName>
    </submittedName>
</protein>
<evidence type="ECO:0000259" key="11">
    <source>
        <dbReference type="PROSITE" id="PS51384"/>
    </source>
</evidence>
<dbReference type="InterPro" id="IPR006058">
    <property type="entry name" value="2Fe2S_fd_BS"/>
</dbReference>
<evidence type="ECO:0000256" key="6">
    <source>
        <dbReference type="ARBA" id="ARBA00023002"/>
    </source>
</evidence>
<keyword evidence="6" id="KW-0560">Oxidoreductase</keyword>
<dbReference type="InterPro" id="IPR012675">
    <property type="entry name" value="Beta-grasp_dom_sf"/>
</dbReference>
<keyword evidence="4" id="KW-0479">Metal-binding</keyword>
<dbReference type="GO" id="GO:0016491">
    <property type="term" value="F:oxidoreductase activity"/>
    <property type="evidence" value="ECO:0007669"/>
    <property type="project" value="UniProtKB-KW"/>
</dbReference>
<dbReference type="Gene3D" id="3.40.50.80">
    <property type="entry name" value="Nucleotide-binding domain of ferredoxin-NADP reductase (FNR) module"/>
    <property type="match status" value="1"/>
</dbReference>
<evidence type="ECO:0000256" key="4">
    <source>
        <dbReference type="ARBA" id="ARBA00022723"/>
    </source>
</evidence>
<evidence type="ECO:0000259" key="10">
    <source>
        <dbReference type="PROSITE" id="PS51085"/>
    </source>
</evidence>
<proteinExistence type="predicted"/>
<dbReference type="STRING" id="115433.SAMN05421835_11278"/>
<dbReference type="PRINTS" id="PR00410">
    <property type="entry name" value="PHEHYDRXLASE"/>
</dbReference>
<feature type="compositionally biased region" description="Low complexity" evidence="9">
    <location>
        <begin position="410"/>
        <end position="431"/>
    </location>
</feature>
<keyword evidence="2" id="KW-0285">Flavoprotein</keyword>
<dbReference type="SUPFAM" id="SSF63380">
    <property type="entry name" value="Riboflavin synthase domain-like"/>
    <property type="match status" value="1"/>
</dbReference>
<dbReference type="GO" id="GO:0051537">
    <property type="term" value="F:2 iron, 2 sulfur cluster binding"/>
    <property type="evidence" value="ECO:0007669"/>
    <property type="project" value="UniProtKB-KW"/>
</dbReference>
<dbReference type="GO" id="GO:0046872">
    <property type="term" value="F:metal ion binding"/>
    <property type="evidence" value="ECO:0007669"/>
    <property type="project" value="UniProtKB-KW"/>
</dbReference>
<evidence type="ECO:0000256" key="3">
    <source>
        <dbReference type="ARBA" id="ARBA00022714"/>
    </source>
</evidence>
<organism evidence="12 13">
    <name type="scientific">Amycolatopsis sacchari</name>
    <dbReference type="NCBI Taxonomy" id="115433"/>
    <lineage>
        <taxon>Bacteria</taxon>
        <taxon>Bacillati</taxon>
        <taxon>Actinomycetota</taxon>
        <taxon>Actinomycetes</taxon>
        <taxon>Pseudonocardiales</taxon>
        <taxon>Pseudonocardiaceae</taxon>
        <taxon>Amycolatopsis</taxon>
    </lineage>
</organism>
<comment type="cofactor">
    <cofactor evidence="1">
        <name>FAD</name>
        <dbReference type="ChEBI" id="CHEBI:57692"/>
    </cofactor>
</comment>
<name>A0A1I3W5T4_9PSEU</name>
<keyword evidence="13" id="KW-1185">Reference proteome</keyword>
<dbReference type="InterPro" id="IPR008333">
    <property type="entry name" value="Cbr1-like_FAD-bd_dom"/>
</dbReference>
<dbReference type="PANTHER" id="PTHR47354:SF8">
    <property type="entry name" value="1,2-PHENYLACETYL-COA EPOXIDASE, SUBUNIT E"/>
    <property type="match status" value="1"/>
</dbReference>
<dbReference type="Proteomes" id="UP000199025">
    <property type="component" value="Unassembled WGS sequence"/>
</dbReference>
<dbReference type="Pfam" id="PF00175">
    <property type="entry name" value="NAD_binding_1"/>
    <property type="match status" value="1"/>
</dbReference>
<dbReference type="PROSITE" id="PS51085">
    <property type="entry name" value="2FE2S_FER_2"/>
    <property type="match status" value="1"/>
</dbReference>
<evidence type="ECO:0000256" key="1">
    <source>
        <dbReference type="ARBA" id="ARBA00001974"/>
    </source>
</evidence>
<dbReference type="InterPro" id="IPR001433">
    <property type="entry name" value="OxRdtase_FAD/NAD-bd"/>
</dbReference>
<dbReference type="InterPro" id="IPR036010">
    <property type="entry name" value="2Fe-2S_ferredoxin-like_sf"/>
</dbReference>
<dbReference type="PANTHER" id="PTHR47354">
    <property type="entry name" value="NADH OXIDOREDUCTASE HCR"/>
    <property type="match status" value="1"/>
</dbReference>